<evidence type="ECO:0000259" key="1">
    <source>
        <dbReference type="PROSITE" id="PS51352"/>
    </source>
</evidence>
<name>A0A2N3U7Y8_9BACT</name>
<dbReference type="Proteomes" id="UP000233782">
    <property type="component" value="Unassembled WGS sequence"/>
</dbReference>
<organism evidence="2 3">
    <name type="scientific">Pontibacter ramchanderi</name>
    <dbReference type="NCBI Taxonomy" id="1179743"/>
    <lineage>
        <taxon>Bacteria</taxon>
        <taxon>Pseudomonadati</taxon>
        <taxon>Bacteroidota</taxon>
        <taxon>Cytophagia</taxon>
        <taxon>Cytophagales</taxon>
        <taxon>Hymenobacteraceae</taxon>
        <taxon>Pontibacter</taxon>
    </lineage>
</organism>
<sequence>MPLASTALPLGTVAPNFALLDTVSDKLVSLQDVVSTKATVIMFLCNHCPYVQHILDELVQVAREYQQRGVHFVGISANDVTHSPQDGPQQMRELAREKGFPFPYLYDQTQQVARTYQAVCTPEFYVFDRNMRLAYHGQFDDARPKNETPVTGRDLRQALDTLLAGGQVNADQKPGIGCGIKWKTQQEAVD</sequence>
<feature type="domain" description="Thioredoxin" evidence="1">
    <location>
        <begin position="8"/>
        <end position="164"/>
    </location>
</feature>
<dbReference type="PANTHER" id="PTHR43640:SF1">
    <property type="entry name" value="THIOREDOXIN-DEPENDENT PEROXIREDOXIN"/>
    <property type="match status" value="1"/>
</dbReference>
<dbReference type="InterPro" id="IPR000866">
    <property type="entry name" value="AhpC/TSA"/>
</dbReference>
<evidence type="ECO:0000313" key="2">
    <source>
        <dbReference type="EMBL" id="PKV62870.1"/>
    </source>
</evidence>
<dbReference type="Gene3D" id="3.40.30.10">
    <property type="entry name" value="Glutaredoxin"/>
    <property type="match status" value="1"/>
</dbReference>
<dbReference type="GO" id="GO:0016209">
    <property type="term" value="F:antioxidant activity"/>
    <property type="evidence" value="ECO:0007669"/>
    <property type="project" value="InterPro"/>
</dbReference>
<dbReference type="GO" id="GO:0016491">
    <property type="term" value="F:oxidoreductase activity"/>
    <property type="evidence" value="ECO:0007669"/>
    <property type="project" value="InterPro"/>
</dbReference>
<dbReference type="AlphaFoldDB" id="A0A2N3U7Y8"/>
<dbReference type="PANTHER" id="PTHR43640">
    <property type="entry name" value="OS07G0260300 PROTEIN"/>
    <property type="match status" value="1"/>
</dbReference>
<dbReference type="InterPro" id="IPR013766">
    <property type="entry name" value="Thioredoxin_domain"/>
</dbReference>
<dbReference type="SUPFAM" id="SSF52833">
    <property type="entry name" value="Thioredoxin-like"/>
    <property type="match status" value="1"/>
</dbReference>
<dbReference type="Pfam" id="PF00578">
    <property type="entry name" value="AhpC-TSA"/>
    <property type="match status" value="1"/>
</dbReference>
<accession>A0A2N3U7Y8</accession>
<dbReference type="RefSeq" id="WP_101445016.1">
    <property type="nucleotide sequence ID" value="NZ_PJMU01000003.1"/>
</dbReference>
<dbReference type="InterPro" id="IPR036249">
    <property type="entry name" value="Thioredoxin-like_sf"/>
</dbReference>
<protein>
    <submittedName>
        <fullName evidence="2">Peroxiredoxin</fullName>
    </submittedName>
</protein>
<reference evidence="2 3" key="1">
    <citation type="submission" date="2017-12" db="EMBL/GenBank/DDBJ databases">
        <title>Genomic Encyclopedia of Type Strains, Phase III (KMG-III): the genomes of soil and plant-associated and newly described type strains.</title>
        <authorList>
            <person name="Whitman W."/>
        </authorList>
    </citation>
    <scope>NUCLEOTIDE SEQUENCE [LARGE SCALE GENOMIC DNA]</scope>
    <source>
        <strain evidence="2 3">LP43</strain>
    </source>
</reference>
<evidence type="ECO:0000313" key="3">
    <source>
        <dbReference type="Proteomes" id="UP000233782"/>
    </source>
</evidence>
<dbReference type="PROSITE" id="PS51352">
    <property type="entry name" value="THIOREDOXIN_2"/>
    <property type="match status" value="1"/>
</dbReference>
<dbReference type="CDD" id="cd02969">
    <property type="entry name" value="PRX_like1"/>
    <property type="match status" value="1"/>
</dbReference>
<keyword evidence="3" id="KW-1185">Reference proteome</keyword>
<dbReference type="EMBL" id="PJMU01000003">
    <property type="protein sequence ID" value="PKV62870.1"/>
    <property type="molecule type" value="Genomic_DNA"/>
</dbReference>
<gene>
    <name evidence="2" type="ORF">BD749_2700</name>
</gene>
<dbReference type="InterPro" id="IPR047262">
    <property type="entry name" value="PRX-like1"/>
</dbReference>
<proteinExistence type="predicted"/>
<dbReference type="OrthoDB" id="9809746at2"/>
<comment type="caution">
    <text evidence="2">The sequence shown here is derived from an EMBL/GenBank/DDBJ whole genome shotgun (WGS) entry which is preliminary data.</text>
</comment>